<evidence type="ECO:0000313" key="1">
    <source>
        <dbReference type="EMBL" id="MBP3192550.1"/>
    </source>
</evidence>
<dbReference type="Proteomes" id="UP000673975">
    <property type="component" value="Unassembled WGS sequence"/>
</dbReference>
<comment type="caution">
    <text evidence="1">The sequence shown here is derived from an EMBL/GenBank/DDBJ whole genome shotgun (WGS) entry which is preliminary data.</text>
</comment>
<gene>
    <name evidence="1" type="ORF">NATSA_07735</name>
</gene>
<evidence type="ECO:0000313" key="2">
    <source>
        <dbReference type="Proteomes" id="UP000673975"/>
    </source>
</evidence>
<proteinExistence type="predicted"/>
<organism evidence="1 2">
    <name type="scientific">Natronogracilivirga saccharolytica</name>
    <dbReference type="NCBI Taxonomy" id="2812953"/>
    <lineage>
        <taxon>Bacteria</taxon>
        <taxon>Pseudomonadati</taxon>
        <taxon>Balneolota</taxon>
        <taxon>Balneolia</taxon>
        <taxon>Balneolales</taxon>
        <taxon>Cyclonatronaceae</taxon>
        <taxon>Natronogracilivirga</taxon>
    </lineage>
</organism>
<name>A0A8J7RIT4_9BACT</name>
<sequence length="112" mass="12856">MGKMRAKIKHPEETGTVRQHGAHFIYGGPSAEKMIVFYIELYGESSAYYLAARLQKEHWDVHVMPTGSSWVLLAKAVLTPDHQTITDLCDYLSDLSEFYGGSFKRWELDTYH</sequence>
<dbReference type="RefSeq" id="WP_210511451.1">
    <property type="nucleotide sequence ID" value="NZ_JAFIDN010000005.1"/>
</dbReference>
<accession>A0A8J7RIT4</accession>
<protein>
    <submittedName>
        <fullName evidence="1">Ribonuclease E inhibitor RraB</fullName>
    </submittedName>
</protein>
<dbReference type="AlphaFoldDB" id="A0A8J7RIT4"/>
<reference evidence="1" key="1">
    <citation type="submission" date="2021-02" db="EMBL/GenBank/DDBJ databases">
        <title>Natronogracilivirga saccharolytica gen. nov. sp. nov. a new anaerobic, haloalkiliphilic carbohydrate-fermenting bacterium from soda lake and proposing of Cyclonatronumiaceae fam. nov. in the phylum Balneolaeota.</title>
        <authorList>
            <person name="Zhilina T.N."/>
            <person name="Sorokin D.Y."/>
            <person name="Zavarzina D.G."/>
            <person name="Toshchakov S.V."/>
            <person name="Kublanov I.V."/>
        </authorList>
    </citation>
    <scope>NUCLEOTIDE SEQUENCE</scope>
    <source>
        <strain evidence="1">Z-1702</strain>
    </source>
</reference>
<dbReference type="EMBL" id="JAFIDN010000005">
    <property type="protein sequence ID" value="MBP3192550.1"/>
    <property type="molecule type" value="Genomic_DNA"/>
</dbReference>
<keyword evidence="2" id="KW-1185">Reference proteome</keyword>